<sequence length="368" mass="41916">MRLRKLFKRLGRYFSRIGLKVLVERKICVKKSFLSLFVMIPLLVTIFPMLDVKAAEGDVGYSVQAKIPDNQVDKKQTYFDLRMKPKQKQTIEIEVKNSSNEEIQVEANITYATTNRTGMIDYTQNDLTKTDKSLLHPLPEIAKIPDDQRVLKIPVNGTKVVQVKIEMPAETIDGVVLGAVKFTKKVTDEAEKTDGVSLKNEYSYIIGMQLSENDNKVTPNINLKSIKPALVNYRTAIVTKLQNDQPVIIKDLSVDAKVYKQGSNKVLHQTKKADMTMAPNSSFDFDIDWENKPLEAGEYRLKMTATNGVETWKWDEKFTIADKDQDLNKEAVNIEQSNPWLYVGIAAGILLIFLIIILFARKRRKNNN</sequence>
<dbReference type="AlphaFoldDB" id="E3ZMP6"/>
<gene>
    <name evidence="4" type="ORF">NT03LS_0697</name>
</gene>
<proteinExistence type="predicted"/>
<keyword evidence="1" id="KW-0472">Membrane</keyword>
<reference evidence="4" key="1">
    <citation type="journal article" date="2010" name="Microbiol. Resour. Announc.">
        <title>Comparative genomics of the bacterial genus Listeria: Genome evolution is characterized by limited gene acquisition and limited gene loss.</title>
        <authorList>
            <person name="den Bakker H.C."/>
            <person name="Cummings C.A."/>
            <person name="Ferreira V."/>
            <person name="Vatta P."/>
            <person name="Orsi R.H."/>
            <person name="Degoricija L."/>
            <person name="Barker M."/>
            <person name="Petrauskene O."/>
            <person name="Furtado M.R."/>
            <person name="Wiedmann M."/>
        </authorList>
    </citation>
    <scope>NUCLEOTIDE SEQUENCE [LARGE SCALE GENOMIC DNA]</scope>
    <source>
        <strain evidence="4">FSL N1-067</strain>
    </source>
</reference>
<dbReference type="Pfam" id="PF06030">
    <property type="entry name" value="WxLIP_PGBD"/>
    <property type="match status" value="1"/>
</dbReference>
<name>E3ZMP6_LISSE</name>
<dbReference type="EMBL" id="ADXJ01000264">
    <property type="protein sequence ID" value="EFS01101.1"/>
    <property type="molecule type" value="Genomic_DNA"/>
</dbReference>
<keyword evidence="1" id="KW-0812">Transmembrane</keyword>
<dbReference type="Pfam" id="PF11797">
    <property type="entry name" value="WxLIP_HBD"/>
    <property type="match status" value="1"/>
</dbReference>
<organism evidence="4">
    <name type="scientific">Listeria seeligeri FSL N1-067</name>
    <dbReference type="NCBI Taxonomy" id="702453"/>
    <lineage>
        <taxon>Bacteria</taxon>
        <taxon>Bacillati</taxon>
        <taxon>Bacillota</taxon>
        <taxon>Bacilli</taxon>
        <taxon>Bacillales</taxon>
        <taxon>Listeriaceae</taxon>
        <taxon>Listeria</taxon>
    </lineage>
</organism>
<dbReference type="InterPro" id="IPR010317">
    <property type="entry name" value="WxLIP_PGBD"/>
</dbReference>
<dbReference type="Proteomes" id="UP000004302">
    <property type="component" value="Chromosome"/>
</dbReference>
<evidence type="ECO:0000256" key="1">
    <source>
        <dbReference type="SAM" id="Phobius"/>
    </source>
</evidence>
<dbReference type="PATRIC" id="fig|702453.3.peg.561"/>
<evidence type="ECO:0000259" key="3">
    <source>
        <dbReference type="Pfam" id="PF11797"/>
    </source>
</evidence>
<protein>
    <submittedName>
        <fullName evidence="4">Cell surface protein</fullName>
    </submittedName>
</protein>
<feature type="domain" description="WxL Interacting Protein peptidoglycan binding" evidence="2">
    <location>
        <begin position="61"/>
        <end position="184"/>
    </location>
</feature>
<feature type="transmembrane region" description="Helical" evidence="1">
    <location>
        <begin position="340"/>
        <end position="360"/>
    </location>
</feature>
<feature type="transmembrane region" description="Helical" evidence="1">
    <location>
        <begin position="33"/>
        <end position="50"/>
    </location>
</feature>
<accession>E3ZMP6</accession>
<evidence type="ECO:0000259" key="2">
    <source>
        <dbReference type="Pfam" id="PF06030"/>
    </source>
</evidence>
<feature type="domain" description="WxL Interacting Protein host binding" evidence="3">
    <location>
        <begin position="194"/>
        <end position="327"/>
    </location>
</feature>
<keyword evidence="1" id="KW-1133">Transmembrane helix</keyword>
<dbReference type="InterPro" id="IPR021759">
    <property type="entry name" value="WxLIP_HBD"/>
</dbReference>
<comment type="caution">
    <text evidence="4">The sequence shown here is derived from an EMBL/GenBank/DDBJ whole genome shotgun (WGS) entry which is preliminary data.</text>
</comment>
<evidence type="ECO:0000313" key="4">
    <source>
        <dbReference type="EMBL" id="EFS01101.1"/>
    </source>
</evidence>
<dbReference type="HOGENOM" id="CLU_051987_2_0_9"/>